<feature type="transmembrane region" description="Helical" evidence="9">
    <location>
        <begin position="393"/>
        <end position="418"/>
    </location>
</feature>
<comment type="similarity">
    <text evidence="2 9">Belongs to the ammonia transporter channel (TC 1.A.11.2) family.</text>
</comment>
<dbReference type="GO" id="GO:0005886">
    <property type="term" value="C:plasma membrane"/>
    <property type="evidence" value="ECO:0007669"/>
    <property type="project" value="UniProtKB-SubCell"/>
</dbReference>
<dbReference type="NCBIfam" id="TIGR00836">
    <property type="entry name" value="amt"/>
    <property type="match status" value="1"/>
</dbReference>
<feature type="transmembrane region" description="Helical" evidence="9">
    <location>
        <begin position="222"/>
        <end position="242"/>
    </location>
</feature>
<dbReference type="InterPro" id="IPR029020">
    <property type="entry name" value="Ammonium/urea_transptr"/>
</dbReference>
<keyword evidence="7 9" id="KW-0924">Ammonia transport</keyword>
<feature type="domain" description="Ammonium transporter AmtB-like" evidence="11">
    <location>
        <begin position="21"/>
        <end position="445"/>
    </location>
</feature>
<feature type="transmembrane region" description="Helical" evidence="9">
    <location>
        <begin position="321"/>
        <end position="338"/>
    </location>
</feature>
<evidence type="ECO:0000256" key="10">
    <source>
        <dbReference type="SAM" id="MobiDB-lite"/>
    </source>
</evidence>
<evidence type="ECO:0000256" key="6">
    <source>
        <dbReference type="ARBA" id="ARBA00023136"/>
    </source>
</evidence>
<feature type="transmembrane region" description="Helical" evidence="9">
    <location>
        <begin position="178"/>
        <end position="201"/>
    </location>
</feature>
<evidence type="ECO:0000256" key="5">
    <source>
        <dbReference type="ARBA" id="ARBA00022989"/>
    </source>
</evidence>
<evidence type="ECO:0000256" key="7">
    <source>
        <dbReference type="ARBA" id="ARBA00023177"/>
    </source>
</evidence>
<evidence type="ECO:0000256" key="1">
    <source>
        <dbReference type="ARBA" id="ARBA00004141"/>
    </source>
</evidence>
<name>A0ABD6DNC5_9EURY</name>
<gene>
    <name evidence="12" type="ORF">ACFSBL_14705</name>
</gene>
<feature type="transmembrane region" description="Helical" evidence="9">
    <location>
        <begin position="262"/>
        <end position="286"/>
    </location>
</feature>
<feature type="region of interest" description="Disordered" evidence="10">
    <location>
        <begin position="433"/>
        <end position="489"/>
    </location>
</feature>
<dbReference type="RefSeq" id="WP_256400990.1">
    <property type="nucleotide sequence ID" value="NZ_JANHJR010000003.1"/>
</dbReference>
<evidence type="ECO:0000256" key="3">
    <source>
        <dbReference type="ARBA" id="ARBA00022448"/>
    </source>
</evidence>
<comment type="function">
    <text evidence="8">Involved in the uptake of ammonium/ammonia (NH(4)(+)/NH(3)). Transport is electrogenic.</text>
</comment>
<evidence type="ECO:0000256" key="8">
    <source>
        <dbReference type="ARBA" id="ARBA00045370"/>
    </source>
</evidence>
<dbReference type="SUPFAM" id="SSF111352">
    <property type="entry name" value="Ammonium transporter"/>
    <property type="match status" value="1"/>
</dbReference>
<comment type="subcellular location">
    <subcellularLocation>
        <location evidence="9">Cell membrane</location>
        <topology evidence="9">Multi-pass membrane protein</topology>
    </subcellularLocation>
    <subcellularLocation>
        <location evidence="1">Membrane</location>
        <topology evidence="1">Multi-pass membrane protein</topology>
    </subcellularLocation>
</comment>
<dbReference type="InterPro" id="IPR024041">
    <property type="entry name" value="NH4_transpt_AmtB-like_dom"/>
</dbReference>
<feature type="transmembrane region" description="Helical" evidence="9">
    <location>
        <begin position="20"/>
        <end position="40"/>
    </location>
</feature>
<organism evidence="12 13">
    <name type="scientific">Haloarchaeobius litoreus</name>
    <dbReference type="NCBI Taxonomy" id="755306"/>
    <lineage>
        <taxon>Archaea</taxon>
        <taxon>Methanobacteriati</taxon>
        <taxon>Methanobacteriota</taxon>
        <taxon>Stenosarchaea group</taxon>
        <taxon>Halobacteria</taxon>
        <taxon>Halobacteriales</taxon>
        <taxon>Halorubellaceae</taxon>
        <taxon>Haloarchaeobius</taxon>
    </lineage>
</organism>
<dbReference type="EMBL" id="JBHUDO010000003">
    <property type="protein sequence ID" value="MFD1646938.1"/>
    <property type="molecule type" value="Genomic_DNA"/>
</dbReference>
<reference evidence="12 13" key="1">
    <citation type="journal article" date="2019" name="Int. J. Syst. Evol. Microbiol.">
        <title>The Global Catalogue of Microorganisms (GCM) 10K type strain sequencing project: providing services to taxonomists for standard genome sequencing and annotation.</title>
        <authorList>
            <consortium name="The Broad Institute Genomics Platform"/>
            <consortium name="The Broad Institute Genome Sequencing Center for Infectious Disease"/>
            <person name="Wu L."/>
            <person name="Ma J."/>
        </authorList>
    </citation>
    <scope>NUCLEOTIDE SEQUENCE [LARGE SCALE GENOMIC DNA]</scope>
    <source>
        <strain evidence="12 13">CGMCC 1.10390</strain>
    </source>
</reference>
<feature type="transmembrane region" description="Helical" evidence="9">
    <location>
        <begin position="61"/>
        <end position="85"/>
    </location>
</feature>
<proteinExistence type="inferred from homology"/>
<evidence type="ECO:0000313" key="12">
    <source>
        <dbReference type="EMBL" id="MFD1646938.1"/>
    </source>
</evidence>
<evidence type="ECO:0000256" key="4">
    <source>
        <dbReference type="ARBA" id="ARBA00022692"/>
    </source>
</evidence>
<feature type="transmembrane region" description="Helical" evidence="9">
    <location>
        <begin position="105"/>
        <end position="127"/>
    </location>
</feature>
<evidence type="ECO:0000313" key="13">
    <source>
        <dbReference type="Proteomes" id="UP001597034"/>
    </source>
</evidence>
<sequence length="489" mass="49747">MLELLPLQSEAQAIANSINYVWVLVVCFLIFFMQPGFALLEAGQVRAKNVGNVLTKNMTDWALGVLTYFVVGAGLASIVGMLTSGTSLDVMAAFSYIGAPGATGWINWVFGAVFAMTAATIVSGAVAERMDFRAYVVFVVVLTALIYPTVQGLTWAGGLLSGPTPEGTGGFLGELIGVGYLDFAGATVVHMVGGLAGLVAAKMVGPRTGRFDENGDSQPIPGHSMLLAVLGTLILAFGWYGFNVGTQATVLAVGEDGSLTFMGAALGRVVLVTTLGMGAGAVAAMAVSTFWQGKPDPLWMANGLLAGLVAVTGAVPHVTWWGGLLIGAVGGALVLPAYRWTVDVLKIDDVCGVFAVHGAAGAVGTILIPVFAASGSGTAILGDSWAFLGVDQLVMQVVGVAVIGIWTVIATGVTGLVVDATIGLRVSPEEEEAGLDAGEHGISTYPEFVGDSGPESSRPTVSADGGTVQTDGGVDDATTAPVDGGESDD</sequence>
<dbReference type="GO" id="GO:0072488">
    <property type="term" value="P:ammonium transmembrane transport"/>
    <property type="evidence" value="ECO:0007669"/>
    <property type="project" value="UniProtKB-KW"/>
</dbReference>
<keyword evidence="3 9" id="KW-0813">Transport</keyword>
<evidence type="ECO:0000256" key="2">
    <source>
        <dbReference type="ARBA" id="ARBA00005887"/>
    </source>
</evidence>
<keyword evidence="5 9" id="KW-1133">Transmembrane helix</keyword>
<evidence type="ECO:0000259" key="11">
    <source>
        <dbReference type="Pfam" id="PF00909"/>
    </source>
</evidence>
<protein>
    <recommendedName>
        <fullName evidence="9">Ammonium transporter</fullName>
    </recommendedName>
</protein>
<dbReference type="InterPro" id="IPR001905">
    <property type="entry name" value="Ammonium_transpt"/>
</dbReference>
<feature type="transmembrane region" description="Helical" evidence="9">
    <location>
        <begin position="134"/>
        <end position="158"/>
    </location>
</feature>
<keyword evidence="13" id="KW-1185">Reference proteome</keyword>
<comment type="caution">
    <text evidence="12">The sequence shown here is derived from an EMBL/GenBank/DDBJ whole genome shotgun (WGS) entry which is preliminary data.</text>
</comment>
<accession>A0ABD6DNC5</accession>
<feature type="transmembrane region" description="Helical" evidence="9">
    <location>
        <begin position="298"/>
        <end position="315"/>
    </location>
</feature>
<feature type="compositionally biased region" description="Low complexity" evidence="10">
    <location>
        <begin position="463"/>
        <end position="480"/>
    </location>
</feature>
<dbReference type="Gene3D" id="1.10.3430.10">
    <property type="entry name" value="Ammonium transporter AmtB like domains"/>
    <property type="match status" value="1"/>
</dbReference>
<dbReference type="PANTHER" id="PTHR11730">
    <property type="entry name" value="AMMONIUM TRANSPORTER"/>
    <property type="match status" value="1"/>
</dbReference>
<dbReference type="AlphaFoldDB" id="A0ABD6DNC5"/>
<dbReference type="Proteomes" id="UP001597034">
    <property type="component" value="Unassembled WGS sequence"/>
</dbReference>
<evidence type="ECO:0000256" key="9">
    <source>
        <dbReference type="RuleBase" id="RU362002"/>
    </source>
</evidence>
<dbReference type="Pfam" id="PF00909">
    <property type="entry name" value="Ammonium_transp"/>
    <property type="match status" value="1"/>
</dbReference>
<keyword evidence="6 9" id="KW-0472">Membrane</keyword>
<feature type="transmembrane region" description="Helical" evidence="9">
    <location>
        <begin position="350"/>
        <end position="373"/>
    </location>
</feature>
<keyword evidence="4 9" id="KW-0812">Transmembrane</keyword>
<dbReference type="PANTHER" id="PTHR11730:SF6">
    <property type="entry name" value="AMMONIUM TRANSPORTER"/>
    <property type="match status" value="1"/>
</dbReference>